<keyword evidence="1" id="KW-1133">Transmembrane helix</keyword>
<evidence type="ECO:0000256" key="1">
    <source>
        <dbReference type="SAM" id="Phobius"/>
    </source>
</evidence>
<comment type="caution">
    <text evidence="2">The sequence shown here is derived from an EMBL/GenBank/DDBJ whole genome shotgun (WGS) entry which is preliminary data.</text>
</comment>
<evidence type="ECO:0000313" key="3">
    <source>
        <dbReference type="Proteomes" id="UP000178723"/>
    </source>
</evidence>
<keyword evidence="1" id="KW-0812">Transmembrane</keyword>
<dbReference type="EMBL" id="MGEP01000055">
    <property type="protein sequence ID" value="OGL86009.1"/>
    <property type="molecule type" value="Genomic_DNA"/>
</dbReference>
<organism evidence="2 3">
    <name type="scientific">Candidatus Uhrbacteria bacterium RIFCSPLOWO2_02_FULL_48_12</name>
    <dbReference type="NCBI Taxonomy" id="1802407"/>
    <lineage>
        <taxon>Bacteria</taxon>
        <taxon>Candidatus Uhriibacteriota</taxon>
    </lineage>
</organism>
<protein>
    <submittedName>
        <fullName evidence="2">Uncharacterized protein</fullName>
    </submittedName>
</protein>
<name>A0A1F7V694_9BACT</name>
<gene>
    <name evidence="2" type="ORF">A3I40_00570</name>
</gene>
<dbReference type="Proteomes" id="UP000178723">
    <property type="component" value="Unassembled WGS sequence"/>
</dbReference>
<evidence type="ECO:0000313" key="2">
    <source>
        <dbReference type="EMBL" id="OGL86009.1"/>
    </source>
</evidence>
<accession>A0A1F7V694</accession>
<keyword evidence="1" id="KW-0472">Membrane</keyword>
<sequence>MTKLVIKLSLGLIKNERQASIVLLLFAIIIFLISIRIFAFGFESTKRPTPAATPTINPFLLRPQKN</sequence>
<proteinExistence type="predicted"/>
<reference evidence="2 3" key="1">
    <citation type="journal article" date="2016" name="Nat. Commun.">
        <title>Thousands of microbial genomes shed light on interconnected biogeochemical processes in an aquifer system.</title>
        <authorList>
            <person name="Anantharaman K."/>
            <person name="Brown C.T."/>
            <person name="Hug L.A."/>
            <person name="Sharon I."/>
            <person name="Castelle C.J."/>
            <person name="Probst A.J."/>
            <person name="Thomas B.C."/>
            <person name="Singh A."/>
            <person name="Wilkins M.J."/>
            <person name="Karaoz U."/>
            <person name="Brodie E.L."/>
            <person name="Williams K.H."/>
            <person name="Hubbard S.S."/>
            <person name="Banfield J.F."/>
        </authorList>
    </citation>
    <scope>NUCLEOTIDE SEQUENCE [LARGE SCALE GENOMIC DNA]</scope>
</reference>
<feature type="transmembrane region" description="Helical" evidence="1">
    <location>
        <begin position="21"/>
        <end position="42"/>
    </location>
</feature>
<dbReference type="AlphaFoldDB" id="A0A1F7V694"/>